<feature type="region of interest" description="Disordered" evidence="1">
    <location>
        <begin position="154"/>
        <end position="278"/>
    </location>
</feature>
<feature type="compositionally biased region" description="Low complexity" evidence="1">
    <location>
        <begin position="154"/>
        <end position="178"/>
    </location>
</feature>
<comment type="caution">
    <text evidence="2">The sequence shown here is derived from an EMBL/GenBank/DDBJ whole genome shotgun (WGS) entry which is preliminary data.</text>
</comment>
<name>A0A6A5CHZ5_NAEFO</name>
<reference evidence="2 3" key="1">
    <citation type="journal article" date="2019" name="Sci. Rep.">
        <title>Nanopore sequencing improves the draft genome of the human pathogenic amoeba Naegleria fowleri.</title>
        <authorList>
            <person name="Liechti N."/>
            <person name="Schurch N."/>
            <person name="Bruggmann R."/>
            <person name="Wittwer M."/>
        </authorList>
    </citation>
    <scope>NUCLEOTIDE SEQUENCE [LARGE SCALE GENOMIC DNA]</scope>
    <source>
        <strain evidence="2 3">ATCC 30894</strain>
    </source>
</reference>
<dbReference type="VEuPathDB" id="AmoebaDB:NF0103020"/>
<organism evidence="2 3">
    <name type="scientific">Naegleria fowleri</name>
    <name type="common">Brain eating amoeba</name>
    <dbReference type="NCBI Taxonomy" id="5763"/>
    <lineage>
        <taxon>Eukaryota</taxon>
        <taxon>Discoba</taxon>
        <taxon>Heterolobosea</taxon>
        <taxon>Tetramitia</taxon>
        <taxon>Eutetramitia</taxon>
        <taxon>Vahlkampfiidae</taxon>
        <taxon>Naegleria</taxon>
    </lineage>
</organism>
<keyword evidence="3" id="KW-1185">Reference proteome</keyword>
<accession>A0A6A5CHZ5</accession>
<dbReference type="VEuPathDB" id="AmoebaDB:FDP41_000818"/>
<evidence type="ECO:0000256" key="1">
    <source>
        <dbReference type="SAM" id="MobiDB-lite"/>
    </source>
</evidence>
<feature type="compositionally biased region" description="Low complexity" evidence="1">
    <location>
        <begin position="50"/>
        <end position="61"/>
    </location>
</feature>
<gene>
    <name evidence="2" type="ORF">FDP41_000818</name>
</gene>
<evidence type="ECO:0000313" key="3">
    <source>
        <dbReference type="Proteomes" id="UP000444721"/>
    </source>
</evidence>
<feature type="region of interest" description="Disordered" evidence="1">
    <location>
        <begin position="1"/>
        <end position="96"/>
    </location>
</feature>
<dbReference type="EMBL" id="VFQX01000002">
    <property type="protein sequence ID" value="KAF0984919.1"/>
    <property type="molecule type" value="Genomic_DNA"/>
</dbReference>
<feature type="compositionally biased region" description="Low complexity" evidence="1">
    <location>
        <begin position="10"/>
        <end position="21"/>
    </location>
</feature>
<dbReference type="OrthoDB" id="10629187at2759"/>
<feature type="compositionally biased region" description="Pro residues" evidence="1">
    <location>
        <begin position="258"/>
        <end position="271"/>
    </location>
</feature>
<dbReference type="VEuPathDB" id="AmoebaDB:NfTy_032100"/>
<dbReference type="RefSeq" id="XP_044569632.1">
    <property type="nucleotide sequence ID" value="XM_044712005.1"/>
</dbReference>
<sequence length="425" mass="47117">MSNQNYSHPSSTTSSSSSSRGGTTGGRGGGRGGRGGRGGYNKSNRGRGGYNSFRGSSSHHGNGNGRGGYSSSSYHHQQQPMNNFPNSHPHSEMMMMNYPSSNYNNSIDIHPHEEGNVDHPQYDIQGTHVFEEPLQTDFSSSMAWPSYTSLNQMSSQQESFLPQQQQQPPFQTQHGGMPQQPPPFMPFSQNPIYDGGDPSSKPVIHHPYMSNDPNVVMNNNSQNNPPYYSHPSSSSQNNNTNNYHNSNYYYNSDSYAQRPPPRPHYRPPPPSSNTSMKGLSVGYQQQTYYSKGIRLPAAQRDLLSDCSTYSNASSFVSQDQQSVDSSSSFSRQEQTQAVRIIGIPNQMSLPHFLSLLKSNVPILEGNIKNEHMIKAISNPKFPDTYYIFLNILNGRGGFEAIRNHLDDSRSSAIYGSNISASLKFN</sequence>
<proteinExistence type="predicted"/>
<feature type="compositionally biased region" description="Low complexity" evidence="1">
    <location>
        <begin position="209"/>
        <end position="255"/>
    </location>
</feature>
<feature type="compositionally biased region" description="Gly residues" evidence="1">
    <location>
        <begin position="22"/>
        <end position="39"/>
    </location>
</feature>
<dbReference type="AlphaFoldDB" id="A0A6A5CHZ5"/>
<evidence type="ECO:0000313" key="2">
    <source>
        <dbReference type="EMBL" id="KAF0984919.1"/>
    </source>
</evidence>
<protein>
    <submittedName>
        <fullName evidence="2">Uncharacterized protein</fullName>
    </submittedName>
</protein>
<dbReference type="GeneID" id="68108036"/>
<feature type="compositionally biased region" description="Polar residues" evidence="1">
    <location>
        <begin position="77"/>
        <end position="88"/>
    </location>
</feature>
<dbReference type="Proteomes" id="UP000444721">
    <property type="component" value="Unassembled WGS sequence"/>
</dbReference>